<dbReference type="HOGENOM" id="CLU_2413282_0_0_1"/>
<dbReference type="VEuPathDB" id="FungiDB:PV08_05375"/>
<feature type="chain" id="PRO_5002254792" evidence="1">
    <location>
        <begin position="22"/>
        <end position="92"/>
    </location>
</feature>
<accession>A0A0D2BVL6</accession>
<reference evidence="2 3" key="1">
    <citation type="submission" date="2015-01" db="EMBL/GenBank/DDBJ databases">
        <title>The Genome Sequence of Exophiala spinifera CBS89968.</title>
        <authorList>
            <consortium name="The Broad Institute Genomics Platform"/>
            <person name="Cuomo C."/>
            <person name="de Hoog S."/>
            <person name="Gorbushina A."/>
            <person name="Stielow B."/>
            <person name="Teixiera M."/>
            <person name="Abouelleil A."/>
            <person name="Chapman S.B."/>
            <person name="Priest M."/>
            <person name="Young S.K."/>
            <person name="Wortman J."/>
            <person name="Nusbaum C."/>
            <person name="Birren B."/>
        </authorList>
    </citation>
    <scope>NUCLEOTIDE SEQUENCE [LARGE SCALE GENOMIC DNA]</scope>
    <source>
        <strain evidence="2 3">CBS 89968</strain>
    </source>
</reference>
<gene>
    <name evidence="2" type="ORF">PV08_05375</name>
</gene>
<feature type="signal peptide" evidence="1">
    <location>
        <begin position="1"/>
        <end position="21"/>
    </location>
</feature>
<evidence type="ECO:0000313" key="3">
    <source>
        <dbReference type="Proteomes" id="UP000053328"/>
    </source>
</evidence>
<dbReference type="GeneID" id="27332458"/>
<keyword evidence="3" id="KW-1185">Reference proteome</keyword>
<dbReference type="RefSeq" id="XP_016235545.1">
    <property type="nucleotide sequence ID" value="XM_016379718.1"/>
</dbReference>
<dbReference type="OrthoDB" id="10411855at2759"/>
<dbReference type="Proteomes" id="UP000053328">
    <property type="component" value="Unassembled WGS sequence"/>
</dbReference>
<protein>
    <submittedName>
        <fullName evidence="2">Uncharacterized protein</fullName>
    </submittedName>
</protein>
<evidence type="ECO:0000313" key="2">
    <source>
        <dbReference type="EMBL" id="KIW15329.1"/>
    </source>
</evidence>
<sequence length="92" mass="10087">MTVFLYPTLVLLLLLVASSMALPPRQQHYLTTQDNTPTWANEASPASIHHNIHPDEALPVAEAALSVATDFDQTIDLPSAPTSSLPLLQRDW</sequence>
<keyword evidence="1" id="KW-0732">Signal</keyword>
<proteinExistence type="predicted"/>
<evidence type="ECO:0000256" key="1">
    <source>
        <dbReference type="SAM" id="SignalP"/>
    </source>
</evidence>
<organism evidence="2 3">
    <name type="scientific">Exophiala spinifera</name>
    <dbReference type="NCBI Taxonomy" id="91928"/>
    <lineage>
        <taxon>Eukaryota</taxon>
        <taxon>Fungi</taxon>
        <taxon>Dikarya</taxon>
        <taxon>Ascomycota</taxon>
        <taxon>Pezizomycotina</taxon>
        <taxon>Eurotiomycetes</taxon>
        <taxon>Chaetothyriomycetidae</taxon>
        <taxon>Chaetothyriales</taxon>
        <taxon>Herpotrichiellaceae</taxon>
        <taxon>Exophiala</taxon>
    </lineage>
</organism>
<dbReference type="AlphaFoldDB" id="A0A0D2BVL6"/>
<dbReference type="EMBL" id="KN847495">
    <property type="protein sequence ID" value="KIW15329.1"/>
    <property type="molecule type" value="Genomic_DNA"/>
</dbReference>
<name>A0A0D2BVL6_9EURO</name>